<sequence>MKVKMKERGIREKMNEEGMTLPHGKEYRAAYMTLEACFIMPIAVILTAFLLILSLYIYTVCFLNQAAYIAAFRASLMEGADYAREEKAGEELEKLLAEALIRLPETQKEITASASGVTVALTAAWPVPGLSILPAEVGTLSVEAEKKALVRDAPAFIRGIRKLAGIGEGG</sequence>
<comment type="caution">
    <text evidence="2">The sequence shown here is derived from an EMBL/GenBank/DDBJ whole genome shotgun (WGS) entry which is preliminary data.</text>
</comment>
<evidence type="ECO:0000313" key="3">
    <source>
        <dbReference type="Proteomes" id="UP000823891"/>
    </source>
</evidence>
<dbReference type="AlphaFoldDB" id="A0A9D2NGK0"/>
<evidence type="ECO:0000313" key="2">
    <source>
        <dbReference type="EMBL" id="HJC23329.1"/>
    </source>
</evidence>
<gene>
    <name evidence="2" type="ORF">H9761_06455</name>
</gene>
<keyword evidence="1" id="KW-1133">Transmembrane helix</keyword>
<reference evidence="2" key="1">
    <citation type="journal article" date="2021" name="PeerJ">
        <title>Extensive microbial diversity within the chicken gut microbiome revealed by metagenomics and culture.</title>
        <authorList>
            <person name="Gilroy R."/>
            <person name="Ravi A."/>
            <person name="Getino M."/>
            <person name="Pursley I."/>
            <person name="Horton D.L."/>
            <person name="Alikhan N.F."/>
            <person name="Baker D."/>
            <person name="Gharbi K."/>
            <person name="Hall N."/>
            <person name="Watson M."/>
            <person name="Adriaenssens E.M."/>
            <person name="Foster-Nyarko E."/>
            <person name="Jarju S."/>
            <person name="Secka A."/>
            <person name="Antonio M."/>
            <person name="Oren A."/>
            <person name="Chaudhuri R.R."/>
            <person name="La Ragione R."/>
            <person name="Hildebrand F."/>
            <person name="Pallen M.J."/>
        </authorList>
    </citation>
    <scope>NUCLEOTIDE SEQUENCE</scope>
    <source>
        <strain evidence="2">USAMLcec2-132</strain>
    </source>
</reference>
<proteinExistence type="predicted"/>
<name>A0A9D2NGK0_9FIRM</name>
<keyword evidence="1" id="KW-0472">Membrane</keyword>
<feature type="transmembrane region" description="Helical" evidence="1">
    <location>
        <begin position="36"/>
        <end position="58"/>
    </location>
</feature>
<dbReference type="EMBL" id="DWWS01000021">
    <property type="protein sequence ID" value="HJC23329.1"/>
    <property type="molecule type" value="Genomic_DNA"/>
</dbReference>
<reference evidence="2" key="2">
    <citation type="submission" date="2021-04" db="EMBL/GenBank/DDBJ databases">
        <authorList>
            <person name="Gilroy R."/>
        </authorList>
    </citation>
    <scope>NUCLEOTIDE SEQUENCE</scope>
    <source>
        <strain evidence="2">USAMLcec2-132</strain>
    </source>
</reference>
<protein>
    <recommendedName>
        <fullName evidence="4">TadE-like protein</fullName>
    </recommendedName>
</protein>
<evidence type="ECO:0008006" key="4">
    <source>
        <dbReference type="Google" id="ProtNLM"/>
    </source>
</evidence>
<accession>A0A9D2NGK0</accession>
<evidence type="ECO:0000256" key="1">
    <source>
        <dbReference type="SAM" id="Phobius"/>
    </source>
</evidence>
<keyword evidence="1" id="KW-0812">Transmembrane</keyword>
<dbReference type="Proteomes" id="UP000823891">
    <property type="component" value="Unassembled WGS sequence"/>
</dbReference>
<organism evidence="2 3">
    <name type="scientific">Candidatus Eisenbergiella merdavium</name>
    <dbReference type="NCBI Taxonomy" id="2838551"/>
    <lineage>
        <taxon>Bacteria</taxon>
        <taxon>Bacillati</taxon>
        <taxon>Bacillota</taxon>
        <taxon>Clostridia</taxon>
        <taxon>Lachnospirales</taxon>
        <taxon>Lachnospiraceae</taxon>
        <taxon>Eisenbergiella</taxon>
    </lineage>
</organism>